<organism evidence="1 2">
    <name type="scientific">Microbacterium phage Min1</name>
    <dbReference type="NCBI Taxonomy" id="446529"/>
    <lineage>
        <taxon>Viruses</taxon>
        <taxon>Duplodnaviria</taxon>
        <taxon>Heunggongvirae</taxon>
        <taxon>Uroviricota</taxon>
        <taxon>Caudoviricetes</taxon>
        <taxon>Minunavirus</taxon>
        <taxon>Minunavirus Min1</taxon>
    </lineage>
</organism>
<evidence type="ECO:0000313" key="2">
    <source>
        <dbReference type="Proteomes" id="UP000001999"/>
    </source>
</evidence>
<dbReference type="GeneID" id="5309169"/>
<reference evidence="1 2" key="1">
    <citation type="submission" date="2007-04" db="EMBL/GenBank/DDBJ databases">
        <title>Isolation, characterization and complete nucleotide sequence of a novel temperate bacteriophage Min1, isolated from the nematode pathogen Microbacterium nematophilum.</title>
        <authorList>
            <person name="Akimkina T.V."/>
            <person name="Venien-Bryan C."/>
            <person name="Hodgkin J.A."/>
        </authorList>
    </citation>
    <scope>NUCLEOTIDE SEQUENCE [LARGE SCALE GENOMIC DNA]</scope>
</reference>
<evidence type="ECO:0000313" key="1">
    <source>
        <dbReference type="EMBL" id="ABR10443.1"/>
    </source>
</evidence>
<dbReference type="RefSeq" id="YP_001294773.1">
    <property type="nucleotide sequence ID" value="NC_009603.1"/>
</dbReference>
<name>A6N1X1_9CAUD</name>
<dbReference type="KEGG" id="vg:5309169"/>
<dbReference type="Proteomes" id="UP000001999">
    <property type="component" value="Segment"/>
</dbReference>
<proteinExistence type="predicted"/>
<sequence length="126" mass="13797">MTVKLSGSLPQEHDRNGMERLHAQLVKHPDRRHVIVMIVDCVRTTIEHTGDGERYTPTAGALFVEPITDEADVDTIVDIMGRVRADRIGDATLDFDFGVGTDPMAKAAFDLRTASGVYVADDEDAS</sequence>
<keyword evidence="2" id="KW-1185">Reference proteome</keyword>
<dbReference type="EMBL" id="EF579802">
    <property type="protein sequence ID" value="ABR10443.1"/>
    <property type="molecule type" value="Genomic_DNA"/>
</dbReference>
<protein>
    <submittedName>
        <fullName evidence="1">Uncharacterized protein</fullName>
    </submittedName>
</protein>
<accession>A6N1X1</accession>